<dbReference type="PANTHER" id="PTHR43792">
    <property type="entry name" value="GNAT FAMILY, PUTATIVE (AFU_ORTHOLOGUE AFUA_3G00765)-RELATED-RELATED"/>
    <property type="match status" value="1"/>
</dbReference>
<evidence type="ECO:0000313" key="2">
    <source>
        <dbReference type="EMBL" id="MBL4933500.1"/>
    </source>
</evidence>
<protein>
    <submittedName>
        <fullName evidence="2">GNAT family N-acetyltransferase</fullName>
    </submittedName>
</protein>
<accession>A0A937FGG6</accession>
<dbReference type="InterPro" id="IPR000182">
    <property type="entry name" value="GNAT_dom"/>
</dbReference>
<dbReference type="PANTHER" id="PTHR43792:SF9">
    <property type="entry name" value="RIBOSOMAL-PROTEIN-ALANINE ACETYLTRANSFERASE"/>
    <property type="match status" value="1"/>
</dbReference>
<dbReference type="AlphaFoldDB" id="A0A937FGG6"/>
<dbReference type="InterPro" id="IPR016181">
    <property type="entry name" value="Acyl_CoA_acyltransferase"/>
</dbReference>
<dbReference type="GO" id="GO:0005737">
    <property type="term" value="C:cytoplasm"/>
    <property type="evidence" value="ECO:0007669"/>
    <property type="project" value="TreeGrafter"/>
</dbReference>
<dbReference type="GO" id="GO:0008999">
    <property type="term" value="F:protein-N-terminal-alanine acetyltransferase activity"/>
    <property type="evidence" value="ECO:0007669"/>
    <property type="project" value="TreeGrafter"/>
</dbReference>
<keyword evidence="3" id="KW-1185">Reference proteome</keyword>
<dbReference type="Pfam" id="PF13302">
    <property type="entry name" value="Acetyltransf_3"/>
    <property type="match status" value="1"/>
</dbReference>
<dbReference type="CDD" id="cd04301">
    <property type="entry name" value="NAT_SF"/>
    <property type="match status" value="1"/>
</dbReference>
<evidence type="ECO:0000313" key="3">
    <source>
        <dbReference type="Proteomes" id="UP000623681"/>
    </source>
</evidence>
<sequence>MSVQFGDCPSLETTRLLLRKLSITDVDELFEVFSDEETTYYVPREKHEDKNVTYNHLKNLIKGMNEWKSLVWSVIDKVDNRIIGTVSCYFKLDKAASIGAVISSQYWGKGIASEALNEVIKFGFDRMEFIRIEGKCEANNIASEKVLKKLGMTYEGTLRKEVIIKGQPRDAKVYSILMEEFRTY</sequence>
<comment type="caution">
    <text evidence="2">The sequence shown here is derived from an EMBL/GenBank/DDBJ whole genome shotgun (WGS) entry which is preliminary data.</text>
</comment>
<dbReference type="Gene3D" id="3.40.630.30">
    <property type="match status" value="1"/>
</dbReference>
<reference evidence="2" key="1">
    <citation type="submission" date="2021-01" db="EMBL/GenBank/DDBJ databases">
        <title>Genome public.</title>
        <authorList>
            <person name="Liu C."/>
            <person name="Sun Q."/>
        </authorList>
    </citation>
    <scope>NUCLEOTIDE SEQUENCE</scope>
    <source>
        <strain evidence="2">YIM B02565</strain>
    </source>
</reference>
<evidence type="ECO:0000259" key="1">
    <source>
        <dbReference type="PROSITE" id="PS51186"/>
    </source>
</evidence>
<dbReference type="Proteomes" id="UP000623681">
    <property type="component" value="Unassembled WGS sequence"/>
</dbReference>
<dbReference type="SUPFAM" id="SSF55729">
    <property type="entry name" value="Acyl-CoA N-acyltransferases (Nat)"/>
    <property type="match status" value="1"/>
</dbReference>
<dbReference type="RefSeq" id="WP_202768942.1">
    <property type="nucleotide sequence ID" value="NZ_JAESWA010000025.1"/>
</dbReference>
<organism evidence="2 3">
    <name type="scientific">Clostridium paridis</name>
    <dbReference type="NCBI Taxonomy" id="2803863"/>
    <lineage>
        <taxon>Bacteria</taxon>
        <taxon>Bacillati</taxon>
        <taxon>Bacillota</taxon>
        <taxon>Clostridia</taxon>
        <taxon>Eubacteriales</taxon>
        <taxon>Clostridiaceae</taxon>
        <taxon>Clostridium</taxon>
    </lineage>
</organism>
<proteinExistence type="predicted"/>
<dbReference type="InterPro" id="IPR051531">
    <property type="entry name" value="N-acetyltransferase"/>
</dbReference>
<name>A0A937FGG6_9CLOT</name>
<gene>
    <name evidence="2" type="ORF">JK634_17040</name>
</gene>
<dbReference type="EMBL" id="JAESWA010000025">
    <property type="protein sequence ID" value="MBL4933500.1"/>
    <property type="molecule type" value="Genomic_DNA"/>
</dbReference>
<dbReference type="PROSITE" id="PS51186">
    <property type="entry name" value="GNAT"/>
    <property type="match status" value="1"/>
</dbReference>
<feature type="domain" description="N-acetyltransferase" evidence="1">
    <location>
        <begin position="16"/>
        <end position="179"/>
    </location>
</feature>